<dbReference type="Proteomes" id="UP000197361">
    <property type="component" value="Unassembled WGS sequence"/>
</dbReference>
<gene>
    <name evidence="2" type="ORF">CDQ92_11135</name>
</gene>
<organism evidence="2 3">
    <name type="scientific">Sphingopyxis bauzanensis</name>
    <dbReference type="NCBI Taxonomy" id="651663"/>
    <lineage>
        <taxon>Bacteria</taxon>
        <taxon>Pseudomonadati</taxon>
        <taxon>Pseudomonadota</taxon>
        <taxon>Alphaproteobacteria</taxon>
        <taxon>Sphingomonadales</taxon>
        <taxon>Sphingomonadaceae</taxon>
        <taxon>Sphingopyxis</taxon>
    </lineage>
</organism>
<proteinExistence type="predicted"/>
<dbReference type="RefSeq" id="WP_088441404.1">
    <property type="nucleotide sequence ID" value="NZ_BMMC01000013.1"/>
</dbReference>
<feature type="compositionally biased region" description="Basic and acidic residues" evidence="1">
    <location>
        <begin position="67"/>
        <end position="77"/>
    </location>
</feature>
<accession>A0A246JWV8</accession>
<keyword evidence="3" id="KW-1185">Reference proteome</keyword>
<evidence type="ECO:0000313" key="3">
    <source>
        <dbReference type="Proteomes" id="UP000197361"/>
    </source>
</evidence>
<evidence type="ECO:0000256" key="1">
    <source>
        <dbReference type="SAM" id="MobiDB-lite"/>
    </source>
</evidence>
<dbReference type="EMBL" id="NISK01000002">
    <property type="protein sequence ID" value="OWQ97554.1"/>
    <property type="molecule type" value="Genomic_DNA"/>
</dbReference>
<feature type="region of interest" description="Disordered" evidence="1">
    <location>
        <begin position="54"/>
        <end position="77"/>
    </location>
</feature>
<name>A0A246JWV8_9SPHN</name>
<evidence type="ECO:0000313" key="2">
    <source>
        <dbReference type="EMBL" id="OWQ97554.1"/>
    </source>
</evidence>
<comment type="caution">
    <text evidence="2">The sequence shown here is derived from an EMBL/GenBank/DDBJ whole genome shotgun (WGS) entry which is preliminary data.</text>
</comment>
<dbReference type="AlphaFoldDB" id="A0A246JWV8"/>
<protein>
    <submittedName>
        <fullName evidence="2">Uncharacterized protein</fullName>
    </submittedName>
</protein>
<reference evidence="2 3" key="1">
    <citation type="journal article" date="2010" name="Int. J. Syst. Evol. Microbiol.">
        <title>Sphingopyxis bauzanensis sp. nov., a psychrophilic bacterium isolated from soil.</title>
        <authorList>
            <person name="Zhang D.C."/>
            <person name="Liu H.C."/>
            <person name="Xin Y.H."/>
            <person name="Zhou Y.G."/>
            <person name="Schinner F."/>
            <person name="Margesin R."/>
        </authorList>
    </citation>
    <scope>NUCLEOTIDE SEQUENCE [LARGE SCALE GENOMIC DNA]</scope>
    <source>
        <strain evidence="2 3">DSM 22271</strain>
    </source>
</reference>
<sequence length="77" mass="8342">MVESHQLLFALRRLSLAETLAETWAARAEAANLLQAAGWSASHDAIRARLGQAPHEALPGAAMVPAEGKEERRKGRE</sequence>